<dbReference type="GO" id="GO:0008758">
    <property type="term" value="F:UDP-2,3-diacylglucosamine hydrolase activity"/>
    <property type="evidence" value="ECO:0007669"/>
    <property type="project" value="TreeGrafter"/>
</dbReference>
<accession>A0A9X3RCX5</accession>
<evidence type="ECO:0000313" key="3">
    <source>
        <dbReference type="Proteomes" id="UP001152173"/>
    </source>
</evidence>
<reference evidence="2" key="1">
    <citation type="submission" date="2022-05" db="EMBL/GenBank/DDBJ databases">
        <authorList>
            <person name="Colautti A."/>
            <person name="Iacumin L."/>
        </authorList>
    </citation>
    <scope>NUCLEOTIDE SEQUENCE</scope>
    <source>
        <strain evidence="2">SK 55</strain>
    </source>
</reference>
<dbReference type="InterPro" id="IPR051158">
    <property type="entry name" value="Metallophosphoesterase_sf"/>
</dbReference>
<protein>
    <submittedName>
        <fullName evidence="2">Metallophosphoesterase</fullName>
    </submittedName>
</protein>
<dbReference type="AlphaFoldDB" id="A0A9X3RCX5"/>
<gene>
    <name evidence="2" type="ORF">M9R32_00970</name>
</gene>
<dbReference type="RefSeq" id="WP_269924872.1">
    <property type="nucleotide sequence ID" value="NZ_JAMKBJ010000001.1"/>
</dbReference>
<dbReference type="PANTHER" id="PTHR31302">
    <property type="entry name" value="TRANSMEMBRANE PROTEIN WITH METALLOPHOSPHOESTERASE DOMAIN-RELATED"/>
    <property type="match status" value="1"/>
</dbReference>
<sequence length="254" mass="29009">MRYLATILGIALCIPVIMFRKAFETNIRQQIIELESYKDRNPFRLFFISDIHRRKITKDLIEEVGTGIQAVIIGGDLAESGVPLEQIEHNINQLAKIGPIYYVWGNNDREVGEHHIRKYIQNVDGTILENEAIRIKTNAHHLWIVGIEDVSSGRADIKKSFENVPDNDPIIFLSHTPFVFNKVKNQYSPDILLAGHTHGGQIRFGKWGYYEKGALIQNRDDFTLISNGFGTTFVPFRFGAPAECHILTIRHKEV</sequence>
<dbReference type="Gene3D" id="3.60.21.10">
    <property type="match status" value="1"/>
</dbReference>
<dbReference type="EMBL" id="JAMKBJ010000001">
    <property type="protein sequence ID" value="MCZ8535757.1"/>
    <property type="molecule type" value="Genomic_DNA"/>
</dbReference>
<dbReference type="Pfam" id="PF00149">
    <property type="entry name" value="Metallophos"/>
    <property type="match status" value="1"/>
</dbReference>
<evidence type="ECO:0000259" key="1">
    <source>
        <dbReference type="Pfam" id="PF00149"/>
    </source>
</evidence>
<feature type="domain" description="Calcineurin-like phosphoesterase" evidence="1">
    <location>
        <begin position="44"/>
        <end position="199"/>
    </location>
</feature>
<evidence type="ECO:0000313" key="2">
    <source>
        <dbReference type="EMBL" id="MCZ8535757.1"/>
    </source>
</evidence>
<dbReference type="PANTHER" id="PTHR31302:SF32">
    <property type="entry name" value="PHOSPHOESTERASE"/>
    <property type="match status" value="1"/>
</dbReference>
<organism evidence="2 3">
    <name type="scientific">Paenisporosarcina quisquiliarum</name>
    <dbReference type="NCBI Taxonomy" id="365346"/>
    <lineage>
        <taxon>Bacteria</taxon>
        <taxon>Bacillati</taxon>
        <taxon>Bacillota</taxon>
        <taxon>Bacilli</taxon>
        <taxon>Bacillales</taxon>
        <taxon>Caryophanaceae</taxon>
        <taxon>Paenisporosarcina</taxon>
    </lineage>
</organism>
<dbReference type="GO" id="GO:0009245">
    <property type="term" value="P:lipid A biosynthetic process"/>
    <property type="evidence" value="ECO:0007669"/>
    <property type="project" value="TreeGrafter"/>
</dbReference>
<dbReference type="SUPFAM" id="SSF56300">
    <property type="entry name" value="Metallo-dependent phosphatases"/>
    <property type="match status" value="1"/>
</dbReference>
<dbReference type="Proteomes" id="UP001152173">
    <property type="component" value="Unassembled WGS sequence"/>
</dbReference>
<dbReference type="InterPro" id="IPR029052">
    <property type="entry name" value="Metallo-depent_PP-like"/>
</dbReference>
<keyword evidence="3" id="KW-1185">Reference proteome</keyword>
<comment type="caution">
    <text evidence="2">The sequence shown here is derived from an EMBL/GenBank/DDBJ whole genome shotgun (WGS) entry which is preliminary data.</text>
</comment>
<dbReference type="GO" id="GO:0016020">
    <property type="term" value="C:membrane"/>
    <property type="evidence" value="ECO:0007669"/>
    <property type="project" value="GOC"/>
</dbReference>
<name>A0A9X3RCX5_9BACL</name>
<dbReference type="InterPro" id="IPR004843">
    <property type="entry name" value="Calcineurin-like_PHP"/>
</dbReference>
<proteinExistence type="predicted"/>